<dbReference type="SUPFAM" id="SSF50346">
    <property type="entry name" value="PRC-barrel domain"/>
    <property type="match status" value="1"/>
</dbReference>
<organism evidence="2 3">
    <name type="scientific">Pullulanibacillus pueri</name>
    <dbReference type="NCBI Taxonomy" id="1437324"/>
    <lineage>
        <taxon>Bacteria</taxon>
        <taxon>Bacillati</taxon>
        <taxon>Bacillota</taxon>
        <taxon>Bacilli</taxon>
        <taxon>Bacillales</taxon>
        <taxon>Sporolactobacillaceae</taxon>
        <taxon>Pullulanibacillus</taxon>
    </lineage>
</organism>
<reference evidence="2" key="2">
    <citation type="submission" date="2020-09" db="EMBL/GenBank/DDBJ databases">
        <authorList>
            <person name="Sun Q."/>
            <person name="Zhou Y."/>
        </authorList>
    </citation>
    <scope>NUCLEOTIDE SEQUENCE</scope>
    <source>
        <strain evidence="2">CGMCC 1.12777</strain>
    </source>
</reference>
<evidence type="ECO:0000313" key="2">
    <source>
        <dbReference type="EMBL" id="GGH74573.1"/>
    </source>
</evidence>
<feature type="domain" description="PRC-barrel" evidence="1">
    <location>
        <begin position="3"/>
        <end position="77"/>
    </location>
</feature>
<protein>
    <recommendedName>
        <fullName evidence="1">PRC-barrel domain-containing protein</fullName>
    </recommendedName>
</protein>
<reference evidence="2" key="1">
    <citation type="journal article" date="2014" name="Int. J. Syst. Evol. Microbiol.">
        <title>Complete genome sequence of Corynebacterium casei LMG S-19264T (=DSM 44701T), isolated from a smear-ripened cheese.</title>
        <authorList>
            <consortium name="US DOE Joint Genome Institute (JGI-PGF)"/>
            <person name="Walter F."/>
            <person name="Albersmeier A."/>
            <person name="Kalinowski J."/>
            <person name="Ruckert C."/>
        </authorList>
    </citation>
    <scope>NUCLEOTIDE SEQUENCE</scope>
    <source>
        <strain evidence="2">CGMCC 1.12777</strain>
    </source>
</reference>
<proteinExistence type="predicted"/>
<dbReference type="RefSeq" id="WP_188495309.1">
    <property type="nucleotide sequence ID" value="NZ_BMFV01000001.1"/>
</dbReference>
<accession>A0A8J2ZRF9</accession>
<dbReference type="Pfam" id="PF05239">
    <property type="entry name" value="PRC"/>
    <property type="match status" value="1"/>
</dbReference>
<comment type="caution">
    <text evidence="2">The sequence shown here is derived from an EMBL/GenBank/DDBJ whole genome shotgun (WGS) entry which is preliminary data.</text>
</comment>
<sequence>MARISDFQVKEVVNVENGKLLGHIGDLDVNMTTGKIEHIVIPGAGKMLGLFGRESEVVIPWRNIVRVGDDVILVRFNEPNSGYDKAKESYE</sequence>
<dbReference type="InterPro" id="IPR011033">
    <property type="entry name" value="PRC_barrel-like_sf"/>
</dbReference>
<gene>
    <name evidence="2" type="primary">ylmC</name>
    <name evidence="2" type="ORF">GCM10007096_02950</name>
</gene>
<dbReference type="NCBIfam" id="TIGR02888">
    <property type="entry name" value="spore_YlmC_YmxH"/>
    <property type="match status" value="1"/>
</dbReference>
<dbReference type="EMBL" id="BMFV01000001">
    <property type="protein sequence ID" value="GGH74573.1"/>
    <property type="molecule type" value="Genomic_DNA"/>
</dbReference>
<dbReference type="AlphaFoldDB" id="A0A8J2ZRF9"/>
<dbReference type="Gene3D" id="2.30.30.240">
    <property type="entry name" value="PRC-barrel domain"/>
    <property type="match status" value="1"/>
</dbReference>
<name>A0A8J2ZRF9_9BACL</name>
<evidence type="ECO:0000313" key="3">
    <source>
        <dbReference type="Proteomes" id="UP000656813"/>
    </source>
</evidence>
<dbReference type="PANTHER" id="PTHR40061">
    <property type="entry name" value="SPORULATION PROTEIN YLMC-RELATED"/>
    <property type="match status" value="1"/>
</dbReference>
<dbReference type="PANTHER" id="PTHR40061:SF1">
    <property type="entry name" value="SPORULATION PROTEIN YLMC-RELATED"/>
    <property type="match status" value="1"/>
</dbReference>
<dbReference type="InterPro" id="IPR014238">
    <property type="entry name" value="Spore_YlmC/YmxH"/>
</dbReference>
<dbReference type="Proteomes" id="UP000656813">
    <property type="component" value="Unassembled WGS sequence"/>
</dbReference>
<evidence type="ECO:0000259" key="1">
    <source>
        <dbReference type="Pfam" id="PF05239"/>
    </source>
</evidence>
<keyword evidence="3" id="KW-1185">Reference proteome</keyword>
<dbReference type="InterPro" id="IPR027275">
    <property type="entry name" value="PRC-brl_dom"/>
</dbReference>